<dbReference type="SUPFAM" id="SSF81383">
    <property type="entry name" value="F-box domain"/>
    <property type="match status" value="1"/>
</dbReference>
<dbReference type="SUPFAM" id="SSF52047">
    <property type="entry name" value="RNI-like"/>
    <property type="match status" value="1"/>
</dbReference>
<feature type="domain" description="F-box" evidence="2">
    <location>
        <begin position="4"/>
        <end position="46"/>
    </location>
</feature>
<proteinExistence type="predicted"/>
<protein>
    <recommendedName>
        <fullName evidence="2">F-box domain-containing protein</fullName>
    </recommendedName>
</protein>
<sequence>MPTILDLPDEVHLLIGEQLSSKVLYSCVRVCRSFYSVYIPCFWSDIRVKQYKCNSIGPDQLRANAHLVETINYSSTLTNDYYTIVYPRLQTITTSTYFTDRKEPTFLQVQPHQKVQFARLHPTIRKLSFDQPDCPSREFWEVVETEWKDFESLDLSGVVLEDVVDVFWRLLEQVKKSEGLRYLKWDVTDIPFPSRMVMDAFKEGCWPELCEVDIAGPTSSDQDLAKVLRMLPSQRLKRFGLMRDELGPLTYGRLRGLYCGHLQELKIGRCTGITSSMTQELLTECVHLVYFDAPHIFVRDIATALKPWGCLRLEILVTFIVKQKDDEGEWEGKVFKQISKLGRLQTLDLQRFPHPGDKTIRSSEISYLQTLGFRLSPSSNPEDICGYGNNDNTSSNSNSNSSSSSSSGGHLSCWSSLVQLRVLIFDDDQQTLGMEEALWMTEHWRVLRCICGDFKGVKGDNVNKLEQLFSKKGVLHLKH</sequence>
<evidence type="ECO:0000313" key="3">
    <source>
        <dbReference type="EMBL" id="OAQ32458.1"/>
    </source>
</evidence>
<dbReference type="Proteomes" id="UP000078512">
    <property type="component" value="Unassembled WGS sequence"/>
</dbReference>
<dbReference type="OrthoDB" id="2354556at2759"/>
<feature type="region of interest" description="Disordered" evidence="1">
    <location>
        <begin position="384"/>
        <end position="404"/>
    </location>
</feature>
<dbReference type="EMBL" id="KV442025">
    <property type="protein sequence ID" value="OAQ32458.1"/>
    <property type="molecule type" value="Genomic_DNA"/>
</dbReference>
<dbReference type="InterPro" id="IPR001810">
    <property type="entry name" value="F-box_dom"/>
</dbReference>
<reference evidence="3 4" key="1">
    <citation type="submission" date="2016-05" db="EMBL/GenBank/DDBJ databases">
        <title>Genome sequencing reveals origins of a unique bacterial endosymbiosis in the earliest lineages of terrestrial Fungi.</title>
        <authorList>
            <consortium name="DOE Joint Genome Institute"/>
            <person name="Uehling J."/>
            <person name="Gryganskyi A."/>
            <person name="Hameed K."/>
            <person name="Tschaplinski T."/>
            <person name="Misztal P."/>
            <person name="Wu S."/>
            <person name="Desiro A."/>
            <person name="Vande Pol N."/>
            <person name="Du Z.-Y."/>
            <person name="Zienkiewicz A."/>
            <person name="Zienkiewicz K."/>
            <person name="Morin E."/>
            <person name="Tisserant E."/>
            <person name="Splivallo R."/>
            <person name="Hainaut M."/>
            <person name="Henrissat B."/>
            <person name="Ohm R."/>
            <person name="Kuo A."/>
            <person name="Yan J."/>
            <person name="Lipzen A."/>
            <person name="Nolan M."/>
            <person name="Labutti K."/>
            <person name="Barry K."/>
            <person name="Goldstein A."/>
            <person name="Labbe J."/>
            <person name="Schadt C."/>
            <person name="Tuskan G."/>
            <person name="Grigoriev I."/>
            <person name="Martin F."/>
            <person name="Vilgalys R."/>
            <person name="Bonito G."/>
        </authorList>
    </citation>
    <scope>NUCLEOTIDE SEQUENCE [LARGE SCALE GENOMIC DNA]</scope>
    <source>
        <strain evidence="3 4">AG-77</strain>
    </source>
</reference>
<dbReference type="Gene3D" id="3.80.10.10">
    <property type="entry name" value="Ribonuclease Inhibitor"/>
    <property type="match status" value="1"/>
</dbReference>
<evidence type="ECO:0000259" key="2">
    <source>
        <dbReference type="Pfam" id="PF12937"/>
    </source>
</evidence>
<feature type="compositionally biased region" description="Low complexity" evidence="1">
    <location>
        <begin position="386"/>
        <end position="404"/>
    </location>
</feature>
<evidence type="ECO:0000313" key="4">
    <source>
        <dbReference type="Proteomes" id="UP000078512"/>
    </source>
</evidence>
<dbReference type="InterPro" id="IPR036047">
    <property type="entry name" value="F-box-like_dom_sf"/>
</dbReference>
<dbReference type="AlphaFoldDB" id="A0A197K5K0"/>
<gene>
    <name evidence="3" type="ORF">K457DRAFT_30090</name>
</gene>
<accession>A0A197K5K0</accession>
<organism evidence="3 4">
    <name type="scientific">Linnemannia elongata AG-77</name>
    <dbReference type="NCBI Taxonomy" id="1314771"/>
    <lineage>
        <taxon>Eukaryota</taxon>
        <taxon>Fungi</taxon>
        <taxon>Fungi incertae sedis</taxon>
        <taxon>Mucoromycota</taxon>
        <taxon>Mortierellomycotina</taxon>
        <taxon>Mortierellomycetes</taxon>
        <taxon>Mortierellales</taxon>
        <taxon>Mortierellaceae</taxon>
        <taxon>Linnemannia</taxon>
    </lineage>
</organism>
<name>A0A197K5K0_9FUNG</name>
<evidence type="ECO:0000256" key="1">
    <source>
        <dbReference type="SAM" id="MobiDB-lite"/>
    </source>
</evidence>
<dbReference type="InterPro" id="IPR032675">
    <property type="entry name" value="LRR_dom_sf"/>
</dbReference>
<keyword evidence="4" id="KW-1185">Reference proteome</keyword>
<dbReference type="Pfam" id="PF12937">
    <property type="entry name" value="F-box-like"/>
    <property type="match status" value="1"/>
</dbReference>